<dbReference type="EMBL" id="LDAU01000262">
    <property type="protein sequence ID" value="KRW98214.1"/>
    <property type="molecule type" value="Genomic_DNA"/>
</dbReference>
<feature type="compositionally biased region" description="Basic and acidic residues" evidence="2">
    <location>
        <begin position="21"/>
        <end position="40"/>
    </location>
</feature>
<protein>
    <submittedName>
        <fullName evidence="3">Uncharacterized protein</fullName>
    </submittedName>
</protein>
<feature type="compositionally biased region" description="Polar residues" evidence="2">
    <location>
        <begin position="715"/>
        <end position="729"/>
    </location>
</feature>
<feature type="region of interest" description="Disordered" evidence="2">
    <location>
        <begin position="1040"/>
        <end position="1072"/>
    </location>
</feature>
<keyword evidence="4" id="KW-1185">Reference proteome</keyword>
<feature type="region of interest" description="Disordered" evidence="2">
    <location>
        <begin position="1"/>
        <end position="70"/>
    </location>
</feature>
<feature type="coiled-coil region" evidence="1">
    <location>
        <begin position="146"/>
        <end position="234"/>
    </location>
</feature>
<dbReference type="OMA" id="MQQEREW"/>
<organism evidence="3 4">
    <name type="scientific">Pseudocohnilembus persalinus</name>
    <name type="common">Ciliate</name>
    <dbReference type="NCBI Taxonomy" id="266149"/>
    <lineage>
        <taxon>Eukaryota</taxon>
        <taxon>Sar</taxon>
        <taxon>Alveolata</taxon>
        <taxon>Ciliophora</taxon>
        <taxon>Intramacronucleata</taxon>
        <taxon>Oligohymenophorea</taxon>
        <taxon>Scuticociliatia</taxon>
        <taxon>Philasterida</taxon>
        <taxon>Pseudocohnilembidae</taxon>
        <taxon>Pseudocohnilembus</taxon>
    </lineage>
</organism>
<feature type="compositionally biased region" description="Low complexity" evidence="2">
    <location>
        <begin position="904"/>
        <end position="918"/>
    </location>
</feature>
<evidence type="ECO:0000313" key="3">
    <source>
        <dbReference type="EMBL" id="KRW98214.1"/>
    </source>
</evidence>
<feature type="compositionally biased region" description="Polar residues" evidence="2">
    <location>
        <begin position="42"/>
        <end position="59"/>
    </location>
</feature>
<dbReference type="Proteomes" id="UP000054937">
    <property type="component" value="Unassembled WGS sequence"/>
</dbReference>
<proteinExistence type="predicted"/>
<gene>
    <name evidence="3" type="ORF">PPERSA_00097</name>
</gene>
<evidence type="ECO:0000313" key="4">
    <source>
        <dbReference type="Proteomes" id="UP000054937"/>
    </source>
</evidence>
<evidence type="ECO:0000256" key="2">
    <source>
        <dbReference type="SAM" id="MobiDB-lite"/>
    </source>
</evidence>
<dbReference type="AlphaFoldDB" id="A0A0V0Q7N6"/>
<feature type="compositionally biased region" description="Polar residues" evidence="2">
    <location>
        <begin position="1040"/>
        <end position="1054"/>
    </location>
</feature>
<feature type="region of interest" description="Disordered" evidence="2">
    <location>
        <begin position="715"/>
        <end position="769"/>
    </location>
</feature>
<accession>A0A0V0Q7N6</accession>
<feature type="compositionally biased region" description="Polar residues" evidence="2">
    <location>
        <begin position="1"/>
        <end position="20"/>
    </location>
</feature>
<sequence length="1118" mass="133256">MYQYQIPQEQIPSHANPNNSERQKNSARSRGESLDYDRIHNMLNQYKQSKTSKIENQLSQDKKQKQHINQNQFQSQNQNQHLLEINKNLQDMTDLQFQPQFNFKKIDQFQNQSQFQKKNNNENTNFIEQNNNIQNSSHQQYNDNDEEIYNTNNKENQQKIANLQEKDKQQEILKQDLKNQIKQLKSLAEQKLNSEQKICSSFKKQTFSQQKNILNQQLQSLNQKNNSNQEINQNNDNTIEINNEFMQNQVDLPYESQQMNDINNQQDQLCNNFAQQQIQDINQTQNDNQIKNNQAQNYISFQFNQPQQQCQLFNQNQNQNENFNYNQYEQIYQNCDENHIQEQENIVKKLEFQENLQNQTQIGKIDNNQINEYQKQLNISSEQKQDKQQNDNFQQNDKLQDKIQNNNQYQNDQNSRYQKQQQQQQFIEFSHEKLMKLISPSISSQNSPLQKQHNNKNYQINQNFNNQAKISHRSQRSHTNFQEGNNIFQSIDYQQKQFQIQNSFRERRYNNSVQVQPQQNLKLKQNLRTNSELNSLNLSQILFKQQNKSQEKGNLTVGIQALQQKIPSLFDREIKQQNHQQQQNNQSYIQSDNSFNFLNMSNINSNSNNVDNNINQQNDNCFKKSFVKDNNEFSNNHNVSQTQQSEIDKFQSPMNISIKNQSMNPKIKIEDKLINSAKESQGTIEIQLGKSLKPTLDKTKNHILKMLLQNQQLTNSSIQQKSHQKQLNNCDDDNDSIQRNQNQDEKKENELQDKKQNSTNQNTELNTNNHLSSNLSLAQFRKNSENQIIVHDKKIPQQKQQLYDRQNLKQVLNQKQKQNQSLNFQQEIGQSQKCSNNNNQIDQNKNQDTLQDNNQIQDQTKQESFREQLQKYIQQNQILKTQYSYHETLKSQQLDSDHNFSGQNENLNTYLKNNNISNDQQNLSQNYNQKMRSQSVNSISNEQQKKVQKNFFIQAALAKKFKENGGDFLIEENQMKVSRNSWKFGENINQRNQMWLENVKNKNNDLKKQIFQKEYEECTFQPKLNQLNKSYNYKKHAQTVNNSRKNSISHNNIPKPQIKNQERKCNDNQKQNQSQINLNNQKQYLSQNQNYKQQYQKRLQFFQNKERSNSLSTFKKIY</sequence>
<name>A0A0V0Q7N6_PSEPJ</name>
<evidence type="ECO:0000256" key="1">
    <source>
        <dbReference type="SAM" id="Coils"/>
    </source>
</evidence>
<reference evidence="3 4" key="1">
    <citation type="journal article" date="2015" name="Sci. Rep.">
        <title>Genome of the facultative scuticociliatosis pathogen Pseudocohnilembus persalinus provides insight into its virulence through horizontal gene transfer.</title>
        <authorList>
            <person name="Xiong J."/>
            <person name="Wang G."/>
            <person name="Cheng J."/>
            <person name="Tian M."/>
            <person name="Pan X."/>
            <person name="Warren A."/>
            <person name="Jiang C."/>
            <person name="Yuan D."/>
            <person name="Miao W."/>
        </authorList>
    </citation>
    <scope>NUCLEOTIDE SEQUENCE [LARGE SCALE GENOMIC DNA]</scope>
    <source>
        <strain evidence="3">36N120E</strain>
    </source>
</reference>
<feature type="compositionally biased region" description="Basic and acidic residues" evidence="2">
    <location>
        <begin position="742"/>
        <end position="756"/>
    </location>
</feature>
<dbReference type="InParanoid" id="A0A0V0Q7N6"/>
<feature type="region of interest" description="Disordered" evidence="2">
    <location>
        <begin position="895"/>
        <end position="921"/>
    </location>
</feature>
<keyword evidence="1" id="KW-0175">Coiled coil</keyword>
<comment type="caution">
    <text evidence="3">The sequence shown here is derived from an EMBL/GenBank/DDBJ whole genome shotgun (WGS) entry which is preliminary data.</text>
</comment>